<gene>
    <name evidence="3" type="ORF">RFI_17904</name>
</gene>
<reference evidence="3 4" key="1">
    <citation type="journal article" date="2013" name="Curr. Biol.">
        <title>The Genome of the Foraminiferan Reticulomyxa filosa.</title>
        <authorList>
            <person name="Glockner G."/>
            <person name="Hulsmann N."/>
            <person name="Schleicher M."/>
            <person name="Noegel A.A."/>
            <person name="Eichinger L."/>
            <person name="Gallinger C."/>
            <person name="Pawlowski J."/>
            <person name="Sierra R."/>
            <person name="Euteneuer U."/>
            <person name="Pillet L."/>
            <person name="Moustafa A."/>
            <person name="Platzer M."/>
            <person name="Groth M."/>
            <person name="Szafranski K."/>
            <person name="Schliwa M."/>
        </authorList>
    </citation>
    <scope>NUCLEOTIDE SEQUENCE [LARGE SCALE GENOMIC DNA]</scope>
</reference>
<evidence type="ECO:0000313" key="4">
    <source>
        <dbReference type="Proteomes" id="UP000023152"/>
    </source>
</evidence>
<dbReference type="SUPFAM" id="SSF54001">
    <property type="entry name" value="Cysteine proteinases"/>
    <property type="match status" value="1"/>
</dbReference>
<keyword evidence="4" id="KW-1185">Reference proteome</keyword>
<keyword evidence="1" id="KW-0812">Transmembrane</keyword>
<dbReference type="EMBL" id="ASPP01013785">
    <property type="protein sequence ID" value="ETO19331.1"/>
    <property type="molecule type" value="Genomic_DNA"/>
</dbReference>
<dbReference type="GO" id="GO:0016579">
    <property type="term" value="P:protein deubiquitination"/>
    <property type="evidence" value="ECO:0007669"/>
    <property type="project" value="InterPro"/>
</dbReference>
<evidence type="ECO:0000256" key="1">
    <source>
        <dbReference type="SAM" id="Phobius"/>
    </source>
</evidence>
<feature type="domain" description="Peptidase C19 ubiquitin carboxyl-terminal hydrolase" evidence="2">
    <location>
        <begin position="694"/>
        <end position="796"/>
    </location>
</feature>
<dbReference type="Proteomes" id="UP000023152">
    <property type="component" value="Unassembled WGS sequence"/>
</dbReference>
<evidence type="ECO:0000313" key="3">
    <source>
        <dbReference type="EMBL" id="ETO19331.1"/>
    </source>
</evidence>
<feature type="transmembrane region" description="Helical" evidence="1">
    <location>
        <begin position="79"/>
        <end position="102"/>
    </location>
</feature>
<dbReference type="AlphaFoldDB" id="X6MZU8"/>
<dbReference type="InterPro" id="IPR001394">
    <property type="entry name" value="Peptidase_C19_UCH"/>
</dbReference>
<dbReference type="GO" id="GO:0004843">
    <property type="term" value="F:cysteine-type deubiquitinase activity"/>
    <property type="evidence" value="ECO:0007669"/>
    <property type="project" value="InterPro"/>
</dbReference>
<dbReference type="Pfam" id="PF00443">
    <property type="entry name" value="UCH"/>
    <property type="match status" value="1"/>
</dbReference>
<dbReference type="InterPro" id="IPR038765">
    <property type="entry name" value="Papain-like_cys_pep_sf"/>
</dbReference>
<sequence>MSGNGNDGLGLDDRFFDPSLEGLLLSNENANIGQWDLGKHRIDKWDLPLGRNVFVQIHLLHMNMNKNRKTYKLIISNRATLLCFCLPLSFYTFVFVIALLLLKKSIGQGLFQLATDQHLDLTKTNPSSTLEGLGIALHCNLTAMTMTDPSIETSIPDGSSILIQNKLNIDLLLHLLDRGGELAARIWNLLQLKEKYNNIQFKRALIAKQPLNKAVMPKKKKKKKRTGDQQIRRDIVVDPNWKELIDTSSTFKTLYYLIALDATIDGSNLDWLYVFFELDGVDYLIGMIERFKIDYRMFFLFFIFHCFELDKFSDEVFTFASYRILYIWSKILASLSTALIDSDPLNVNATPQHVTPSCVVKQAVSQQMRTVLEQKHIFPLGKRIWTLIMEVLDRASENNWRNYVLISNTVELLLHDFSVLMYERSSKLYPLFFTDHGNLWKRLLHVLLFSKDVTIRSKGKMYLFEVYAKFQDIETKMKYTTISSLEEMWHDLLSNETNRPVCGEFCYFYGEVIKYYCVHILLMDVNTERSLYSQAMGHFQWLFEEAVSALCKYESKEYVRHEKNDQYLTGLLVVLKSILVGLPEVKNNNPKIVKQLQNEVLTKCLFNYPDQYVNTFENLTAPHQPPIPKCKTSSSRKAAFDVLFEMCKDNPVVWYDALSHLHRLHEEFVEQVGDKKIGWDFNPVFESRSLTSYCGLTNFACTCYCNGSMQQLYANPMMRKILLGTDLRKKFPNVEVRDEAPNLQNLQAEQDGGQRQVKKVSKMRSSVVFALQEMFTALKYSNRRTYAPDTFRQNYKNPEGNEMNIFEQVTFIYLLF</sequence>
<keyword evidence="1" id="KW-0472">Membrane</keyword>
<name>X6MZU8_RETFI</name>
<accession>X6MZU8</accession>
<comment type="caution">
    <text evidence="3">The sequence shown here is derived from an EMBL/GenBank/DDBJ whole genome shotgun (WGS) entry which is preliminary data.</text>
</comment>
<evidence type="ECO:0000259" key="2">
    <source>
        <dbReference type="Pfam" id="PF00443"/>
    </source>
</evidence>
<keyword evidence="1" id="KW-1133">Transmembrane helix</keyword>
<dbReference type="Gene3D" id="3.90.70.10">
    <property type="entry name" value="Cysteine proteinases"/>
    <property type="match status" value="1"/>
</dbReference>
<protein>
    <recommendedName>
        <fullName evidence="2">Peptidase C19 ubiquitin carboxyl-terminal hydrolase domain-containing protein</fullName>
    </recommendedName>
</protein>
<organism evidence="3 4">
    <name type="scientific">Reticulomyxa filosa</name>
    <dbReference type="NCBI Taxonomy" id="46433"/>
    <lineage>
        <taxon>Eukaryota</taxon>
        <taxon>Sar</taxon>
        <taxon>Rhizaria</taxon>
        <taxon>Retaria</taxon>
        <taxon>Foraminifera</taxon>
        <taxon>Monothalamids</taxon>
        <taxon>Reticulomyxidae</taxon>
        <taxon>Reticulomyxa</taxon>
    </lineage>
</organism>
<proteinExistence type="predicted"/>